<keyword evidence="1" id="KW-1133">Transmembrane helix</keyword>
<keyword evidence="1" id="KW-0812">Transmembrane</keyword>
<dbReference type="Proteomes" id="UP000681341">
    <property type="component" value="Unassembled WGS sequence"/>
</dbReference>
<reference evidence="2 3" key="1">
    <citation type="submission" date="2021-03" db="EMBL/GenBank/DDBJ databases">
        <title>Glycomyces sp. nov., a novel actinomycete isolated from soil.</title>
        <authorList>
            <person name="Yang X."/>
            <person name="Xu X."/>
        </authorList>
    </citation>
    <scope>NUCLEOTIDE SEQUENCE [LARGE SCALE GENOMIC DNA]</scope>
    <source>
        <strain evidence="2 3">NEAU-S30</strain>
    </source>
</reference>
<dbReference type="RefSeq" id="WP_208499708.1">
    <property type="nucleotide sequence ID" value="NZ_JAGFNP010000018.1"/>
</dbReference>
<dbReference type="EMBL" id="JAGFNP010000018">
    <property type="protein sequence ID" value="MBO3735779.1"/>
    <property type="molecule type" value="Genomic_DNA"/>
</dbReference>
<proteinExistence type="predicted"/>
<accession>A0ABS3UAG8</accession>
<evidence type="ECO:0008006" key="4">
    <source>
        <dbReference type="Google" id="ProtNLM"/>
    </source>
</evidence>
<protein>
    <recommendedName>
        <fullName evidence="4">DUF3592 domain-containing protein</fullName>
    </recommendedName>
</protein>
<organism evidence="2 3">
    <name type="scientific">Glycomyces niveus</name>
    <dbReference type="NCBI Taxonomy" id="2820287"/>
    <lineage>
        <taxon>Bacteria</taxon>
        <taxon>Bacillati</taxon>
        <taxon>Actinomycetota</taxon>
        <taxon>Actinomycetes</taxon>
        <taxon>Glycomycetales</taxon>
        <taxon>Glycomycetaceae</taxon>
        <taxon>Glycomyces</taxon>
    </lineage>
</organism>
<gene>
    <name evidence="2" type="ORF">J5V16_23385</name>
</gene>
<keyword evidence="3" id="KW-1185">Reference proteome</keyword>
<comment type="caution">
    <text evidence="2">The sequence shown here is derived from an EMBL/GenBank/DDBJ whole genome shotgun (WGS) entry which is preliminary data.</text>
</comment>
<keyword evidence="1" id="KW-0472">Membrane</keyword>
<sequence length="206" mass="21658">MTALVNLGAVLVFALLVFAAVGAAFRFVLPAEPHQGREAEPRRVRWRRMAADIVGVVALLALLDAALEVRAAFGSPLGDRDGFTVEVVEVGECERAPLGFGIARRCALTAYRSDSPPGAGSIEVVTGGPLRPGELVARYSSSGWTAWLFLGSSEPRWFPVSAEDRPNLDGVPVAVLVGASLGIGALRRMAVGRARNGRDPAGGLSR</sequence>
<evidence type="ECO:0000256" key="1">
    <source>
        <dbReference type="SAM" id="Phobius"/>
    </source>
</evidence>
<feature type="transmembrane region" description="Helical" evidence="1">
    <location>
        <begin position="6"/>
        <end position="29"/>
    </location>
</feature>
<name>A0ABS3UAG8_9ACTN</name>
<evidence type="ECO:0000313" key="2">
    <source>
        <dbReference type="EMBL" id="MBO3735779.1"/>
    </source>
</evidence>
<evidence type="ECO:0000313" key="3">
    <source>
        <dbReference type="Proteomes" id="UP000681341"/>
    </source>
</evidence>